<protein>
    <submittedName>
        <fullName evidence="1">Uncharacterized protein</fullName>
    </submittedName>
</protein>
<sequence>MILPVHCSVRTFRSTHRILNCFLGISKVVLQNLCFPLQEKNIIIIPYFLFKIKLASILSSTLRICRKSPSTLQSAMWMHLGSRMEHRLSRLGTCIPPWISWPKCFLES</sequence>
<proteinExistence type="predicted"/>
<evidence type="ECO:0000313" key="2">
    <source>
        <dbReference type="Proteomes" id="UP000694555"/>
    </source>
</evidence>
<dbReference type="Ensembl" id="ENSBJAT00000008084.1">
    <property type="protein sequence ID" value="ENSBJAP00000007861.1"/>
    <property type="gene ID" value="ENSBJAG00000005488.1"/>
</dbReference>
<evidence type="ECO:0000313" key="1">
    <source>
        <dbReference type="Ensembl" id="ENSBJAP00000007861.1"/>
    </source>
</evidence>
<name>A0A8C0AVK6_9AVES</name>
<organism evidence="1 2">
    <name type="scientific">Buteo japonicus</name>
    <dbReference type="NCBI Taxonomy" id="224669"/>
    <lineage>
        <taxon>Eukaryota</taxon>
        <taxon>Metazoa</taxon>
        <taxon>Chordata</taxon>
        <taxon>Craniata</taxon>
        <taxon>Vertebrata</taxon>
        <taxon>Euteleostomi</taxon>
        <taxon>Archelosauria</taxon>
        <taxon>Archosauria</taxon>
        <taxon>Dinosauria</taxon>
        <taxon>Saurischia</taxon>
        <taxon>Theropoda</taxon>
        <taxon>Coelurosauria</taxon>
        <taxon>Aves</taxon>
        <taxon>Neognathae</taxon>
        <taxon>Neoaves</taxon>
        <taxon>Telluraves</taxon>
        <taxon>Accipitrimorphae</taxon>
        <taxon>Accipitriformes</taxon>
        <taxon>Accipitridae</taxon>
        <taxon>Accipitrinae</taxon>
        <taxon>Buteo</taxon>
    </lineage>
</organism>
<keyword evidence="2" id="KW-1185">Reference proteome</keyword>
<dbReference type="Proteomes" id="UP000694555">
    <property type="component" value="Unplaced"/>
</dbReference>
<accession>A0A8C0AVK6</accession>
<reference evidence="1" key="2">
    <citation type="submission" date="2025-09" db="UniProtKB">
        <authorList>
            <consortium name="Ensembl"/>
        </authorList>
    </citation>
    <scope>IDENTIFICATION</scope>
</reference>
<dbReference type="AlphaFoldDB" id="A0A8C0AVK6"/>
<reference evidence="1" key="1">
    <citation type="submission" date="2025-08" db="UniProtKB">
        <authorList>
            <consortium name="Ensembl"/>
        </authorList>
    </citation>
    <scope>IDENTIFICATION</scope>
</reference>